<evidence type="ECO:0000256" key="1">
    <source>
        <dbReference type="SAM" id="MobiDB-lite"/>
    </source>
</evidence>
<dbReference type="EMBL" id="MVBO01000016">
    <property type="protein sequence ID" value="OZJ05403.1"/>
    <property type="molecule type" value="Genomic_DNA"/>
</dbReference>
<feature type="compositionally biased region" description="Polar residues" evidence="1">
    <location>
        <begin position="247"/>
        <end position="259"/>
    </location>
</feature>
<gene>
    <name evidence="2" type="ORF">BZG36_01983</name>
</gene>
<keyword evidence="3" id="KW-1185">Reference proteome</keyword>
<dbReference type="Proteomes" id="UP000242875">
    <property type="component" value="Unassembled WGS sequence"/>
</dbReference>
<feature type="region of interest" description="Disordered" evidence="1">
    <location>
        <begin position="135"/>
        <end position="173"/>
    </location>
</feature>
<protein>
    <submittedName>
        <fullName evidence="2">Uncharacterized protein</fullName>
    </submittedName>
</protein>
<feature type="compositionally biased region" description="Basic and acidic residues" evidence="1">
    <location>
        <begin position="154"/>
        <end position="173"/>
    </location>
</feature>
<comment type="caution">
    <text evidence="2">The sequence shown here is derived from an EMBL/GenBank/DDBJ whole genome shotgun (WGS) entry which is preliminary data.</text>
</comment>
<sequence>MCENQECPYPFPASPSEFVAFVEQKPNKKSPCRAAGKARISPRKPREQQTAKRAATLSSPIPSTFNSPPETLPHRTTRLPRAVTAMSDHELSLTQGQTFQENALMIGTRSADTQQGPDHAIGPISYTYRPPCADSTTSLLSERDGYGQSSEFGKTGKDPLNEGVRRSDGRDAGDAGVIKKRRIDLTDAGLPISSDEAVPDLLEGIDFDTTSSDPSASLCTPLDWSQLQELMLDPADDGHPSDEDTEPSATVTPSPTMATVDSFHFDPSKGNDDDTNNQSLIDHLQALAADLPYSIGDVEQINAL</sequence>
<accession>A0A261Y464</accession>
<feature type="region of interest" description="Disordered" evidence="1">
    <location>
        <begin position="232"/>
        <end position="277"/>
    </location>
</feature>
<name>A0A261Y464_9FUNG</name>
<dbReference type="AlphaFoldDB" id="A0A261Y464"/>
<proteinExistence type="predicted"/>
<evidence type="ECO:0000313" key="2">
    <source>
        <dbReference type="EMBL" id="OZJ05403.1"/>
    </source>
</evidence>
<feature type="compositionally biased region" description="Polar residues" evidence="1">
    <location>
        <begin position="56"/>
        <end position="69"/>
    </location>
</feature>
<reference evidence="2 3" key="1">
    <citation type="journal article" date="2017" name="Mycologia">
        <title>Bifiguratus adelaidae, gen. et sp. nov., a new member of Mucoromycotina in endophytic and soil-dwelling habitats.</title>
        <authorList>
            <person name="Torres-Cruz T.J."/>
            <person name="Billingsley Tobias T.L."/>
            <person name="Almatruk M."/>
            <person name="Hesse C."/>
            <person name="Kuske C.R."/>
            <person name="Desiro A."/>
            <person name="Benucci G.M."/>
            <person name="Bonito G."/>
            <person name="Stajich J.E."/>
            <person name="Dunlap C."/>
            <person name="Arnold A.E."/>
            <person name="Porras-Alfaro A."/>
        </authorList>
    </citation>
    <scope>NUCLEOTIDE SEQUENCE [LARGE SCALE GENOMIC DNA]</scope>
    <source>
        <strain evidence="2 3">AZ0501</strain>
    </source>
</reference>
<feature type="region of interest" description="Disordered" evidence="1">
    <location>
        <begin position="24"/>
        <end position="75"/>
    </location>
</feature>
<evidence type="ECO:0000313" key="3">
    <source>
        <dbReference type="Proteomes" id="UP000242875"/>
    </source>
</evidence>
<organism evidence="2 3">
    <name type="scientific">Bifiguratus adelaidae</name>
    <dbReference type="NCBI Taxonomy" id="1938954"/>
    <lineage>
        <taxon>Eukaryota</taxon>
        <taxon>Fungi</taxon>
        <taxon>Fungi incertae sedis</taxon>
        <taxon>Mucoromycota</taxon>
        <taxon>Mucoromycotina</taxon>
        <taxon>Endogonomycetes</taxon>
        <taxon>Endogonales</taxon>
        <taxon>Endogonales incertae sedis</taxon>
        <taxon>Bifiguratus</taxon>
    </lineage>
</organism>
<feature type="compositionally biased region" description="Basic and acidic residues" evidence="1">
    <location>
        <begin position="263"/>
        <end position="272"/>
    </location>
</feature>